<dbReference type="PANTHER" id="PTHR43531">
    <property type="entry name" value="PROTEIN ICFG"/>
    <property type="match status" value="1"/>
</dbReference>
<keyword evidence="6" id="KW-1133">Transmembrane helix</keyword>
<keyword evidence="6" id="KW-0812">Transmembrane</keyword>
<dbReference type="Proteomes" id="UP000587760">
    <property type="component" value="Unassembled WGS sequence"/>
</dbReference>
<feature type="coiled-coil region" evidence="5">
    <location>
        <begin position="537"/>
        <end position="599"/>
    </location>
</feature>
<name>A0A841R9W3_9SPIO</name>
<dbReference type="PANTHER" id="PTHR43531:SF11">
    <property type="entry name" value="METHYL-ACCEPTING CHEMOTAXIS PROTEIN 3"/>
    <property type="match status" value="1"/>
</dbReference>
<dbReference type="InterPro" id="IPR003660">
    <property type="entry name" value="HAMP_dom"/>
</dbReference>
<evidence type="ECO:0000256" key="5">
    <source>
        <dbReference type="SAM" id="Coils"/>
    </source>
</evidence>
<reference evidence="9 10" key="1">
    <citation type="submission" date="2020-08" db="EMBL/GenBank/DDBJ databases">
        <title>Genomic Encyclopedia of Type Strains, Phase IV (KMG-IV): sequencing the most valuable type-strain genomes for metagenomic binning, comparative biology and taxonomic classification.</title>
        <authorList>
            <person name="Goeker M."/>
        </authorList>
    </citation>
    <scope>NUCLEOTIDE SEQUENCE [LARGE SCALE GENOMIC DNA]</scope>
    <source>
        <strain evidence="9 10">DSM 2461</strain>
    </source>
</reference>
<evidence type="ECO:0000256" key="3">
    <source>
        <dbReference type="ARBA" id="ARBA00029447"/>
    </source>
</evidence>
<dbReference type="EMBL" id="JACHGJ010000002">
    <property type="protein sequence ID" value="MBB6480037.1"/>
    <property type="molecule type" value="Genomic_DNA"/>
</dbReference>
<dbReference type="Pfam" id="PF00672">
    <property type="entry name" value="HAMP"/>
    <property type="match status" value="1"/>
</dbReference>
<dbReference type="InterPro" id="IPR051310">
    <property type="entry name" value="MCP_chemotaxis"/>
</dbReference>
<feature type="domain" description="Methyl-accepting transducer" evidence="7">
    <location>
        <begin position="372"/>
        <end position="601"/>
    </location>
</feature>
<comment type="subcellular location">
    <subcellularLocation>
        <location evidence="1">Membrane</location>
    </subcellularLocation>
</comment>
<dbReference type="Gene3D" id="1.10.287.950">
    <property type="entry name" value="Methyl-accepting chemotaxis protein"/>
    <property type="match status" value="1"/>
</dbReference>
<evidence type="ECO:0000256" key="2">
    <source>
        <dbReference type="ARBA" id="ARBA00022500"/>
    </source>
</evidence>
<evidence type="ECO:0000256" key="1">
    <source>
        <dbReference type="ARBA" id="ARBA00004370"/>
    </source>
</evidence>
<dbReference type="InterPro" id="IPR004089">
    <property type="entry name" value="MCPsignal_dom"/>
</dbReference>
<feature type="transmembrane region" description="Helical" evidence="6">
    <location>
        <begin position="12"/>
        <end position="30"/>
    </location>
</feature>
<evidence type="ECO:0000259" key="7">
    <source>
        <dbReference type="PROSITE" id="PS50111"/>
    </source>
</evidence>
<dbReference type="CDD" id="cd11386">
    <property type="entry name" value="MCP_signal"/>
    <property type="match status" value="1"/>
</dbReference>
<feature type="transmembrane region" description="Helical" evidence="6">
    <location>
        <begin position="292"/>
        <end position="312"/>
    </location>
</feature>
<dbReference type="Pfam" id="PF00015">
    <property type="entry name" value="MCPsignal"/>
    <property type="match status" value="1"/>
</dbReference>
<keyword evidence="6" id="KW-0472">Membrane</keyword>
<dbReference type="FunFam" id="1.10.287.950:FF:000001">
    <property type="entry name" value="Methyl-accepting chemotaxis sensory transducer"/>
    <property type="match status" value="1"/>
</dbReference>
<feature type="domain" description="HAMP" evidence="8">
    <location>
        <begin position="315"/>
        <end position="367"/>
    </location>
</feature>
<dbReference type="CDD" id="cd06225">
    <property type="entry name" value="HAMP"/>
    <property type="match status" value="1"/>
</dbReference>
<evidence type="ECO:0000256" key="4">
    <source>
        <dbReference type="PROSITE-ProRule" id="PRU00284"/>
    </source>
</evidence>
<proteinExistence type="inferred from homology"/>
<protein>
    <submittedName>
        <fullName evidence="9">Methyl-accepting chemotaxis protein</fullName>
    </submittedName>
</protein>
<evidence type="ECO:0000259" key="8">
    <source>
        <dbReference type="PROSITE" id="PS50885"/>
    </source>
</evidence>
<dbReference type="PROSITE" id="PS50885">
    <property type="entry name" value="HAMP"/>
    <property type="match status" value="1"/>
</dbReference>
<evidence type="ECO:0000256" key="6">
    <source>
        <dbReference type="SAM" id="Phobius"/>
    </source>
</evidence>
<dbReference type="RefSeq" id="WP_184745810.1">
    <property type="nucleotide sequence ID" value="NZ_JACHGJ010000002.1"/>
</dbReference>
<dbReference type="GO" id="GO:0007165">
    <property type="term" value="P:signal transduction"/>
    <property type="evidence" value="ECO:0007669"/>
    <property type="project" value="UniProtKB-KW"/>
</dbReference>
<evidence type="ECO:0000313" key="9">
    <source>
        <dbReference type="EMBL" id="MBB6480037.1"/>
    </source>
</evidence>
<dbReference type="SUPFAM" id="SSF58104">
    <property type="entry name" value="Methyl-accepting chemotaxis protein (MCP) signaling domain"/>
    <property type="match status" value="1"/>
</dbReference>
<keyword evidence="5" id="KW-0175">Coiled coil</keyword>
<comment type="caution">
    <text evidence="9">The sequence shown here is derived from an EMBL/GenBank/DDBJ whole genome shotgun (WGS) entry which is preliminary data.</text>
</comment>
<dbReference type="PROSITE" id="PS50111">
    <property type="entry name" value="CHEMOTAXIS_TRANSDUC_2"/>
    <property type="match status" value="1"/>
</dbReference>
<accession>A0A841R9W3</accession>
<dbReference type="SMART" id="SM00304">
    <property type="entry name" value="HAMP"/>
    <property type="match status" value="1"/>
</dbReference>
<dbReference type="GO" id="GO:0004888">
    <property type="term" value="F:transmembrane signaling receptor activity"/>
    <property type="evidence" value="ECO:0007669"/>
    <property type="project" value="TreeGrafter"/>
</dbReference>
<dbReference type="AlphaFoldDB" id="A0A841R9W3"/>
<keyword evidence="4" id="KW-0807">Transducer</keyword>
<comment type="similarity">
    <text evidence="3">Belongs to the methyl-accepting chemotaxis (MCP) protein family.</text>
</comment>
<sequence length="633" mass="70077">MNLQKKTISLTLVIFILGLSVYIISNVIIYNSLQKQLVAEAAEKIHVFYNEAMNNKVDVWQTNVIQIAQNPAVVQGMISHDRELIHKAMSQLGATYKEFTPYRNVNVHIVDADLSSYYKNWNFESYGESLDHSEGYARIKKEKIALSRMEMSEKGLRLKGLFPILDGEELLGVANFEGGLNSFTRALAPNDIEFLYFMDAEDVSISPSLAGNLKLADFILSQSEVNEDFLNYVTENDIVTRIGGQHYLLDEEFLFVAGHFTNFADRETGFYLLGMKTDIALRELYRVRSVNLTAGGFFIAIFFAFLLTVIIFQNRTIVKPVAGLEALSKQIAEGDLTKDFRYNSRDEIGSLSRAMTNITMRLSDTVNSVIASSRQVSSSSNELAIANQDLSSRTEGQASALEETSASIDELAVSIRSNADNTQAANKLSSEATSKTEKGTAAVNEMEQAMITINESSSRITDIIEVINNIAFQTNLLALNASIEAARAGEQGKGFAVVAVEVRKLAKRSDKAAGEIARIIKASNEKVEEGVGIARDVVAVLDEIKEASKKVDLLIQEISETSQRQLISVDEINQTLQTLDENTQKNAAMVEEAAAATEELSGQAEELYHRIQYFKTREESGDEVMAYLPESTD</sequence>
<dbReference type="SMART" id="SM00283">
    <property type="entry name" value="MA"/>
    <property type="match status" value="1"/>
</dbReference>
<keyword evidence="10" id="KW-1185">Reference proteome</keyword>
<gene>
    <name evidence="9" type="ORF">HNR50_001695</name>
</gene>
<dbReference type="GO" id="GO:0005886">
    <property type="term" value="C:plasma membrane"/>
    <property type="evidence" value="ECO:0007669"/>
    <property type="project" value="TreeGrafter"/>
</dbReference>
<organism evidence="9 10">
    <name type="scientific">Spirochaeta isovalerica</name>
    <dbReference type="NCBI Taxonomy" id="150"/>
    <lineage>
        <taxon>Bacteria</taxon>
        <taxon>Pseudomonadati</taxon>
        <taxon>Spirochaetota</taxon>
        <taxon>Spirochaetia</taxon>
        <taxon>Spirochaetales</taxon>
        <taxon>Spirochaetaceae</taxon>
        <taxon>Spirochaeta</taxon>
    </lineage>
</organism>
<evidence type="ECO:0000313" key="10">
    <source>
        <dbReference type="Proteomes" id="UP000587760"/>
    </source>
</evidence>
<dbReference type="GO" id="GO:0006935">
    <property type="term" value="P:chemotaxis"/>
    <property type="evidence" value="ECO:0007669"/>
    <property type="project" value="UniProtKB-KW"/>
</dbReference>
<keyword evidence="2" id="KW-0145">Chemotaxis</keyword>